<keyword evidence="2" id="KW-0808">Transferase</keyword>
<dbReference type="Gene3D" id="3.40.630.30">
    <property type="match status" value="1"/>
</dbReference>
<sequence length="176" mass="19964">MQIYLSTLTENDYDASLDEIKTAFENVAESNHDEQDLVLKIRASTEYNYELEVVAKTDEGDVIGHAMLSEIEIVNDETRYTALALAPLSVLPEYRSKGIGKALVQAVEERAKAQDYTTIIVLGDPEYYGMLGYEEASHYQIYSPFDVPSKYFLVKFLWEQLAQQPNGDVVYPEAFN</sequence>
<evidence type="ECO:0000313" key="2">
    <source>
        <dbReference type="EMBL" id="KKI63966.1"/>
    </source>
</evidence>
<evidence type="ECO:0000313" key="3">
    <source>
        <dbReference type="Proteomes" id="UP000034455"/>
    </source>
</evidence>
<dbReference type="PROSITE" id="PS51186">
    <property type="entry name" value="GNAT"/>
    <property type="match status" value="1"/>
</dbReference>
<dbReference type="InterPro" id="IPR016181">
    <property type="entry name" value="Acyl_CoA_acyltransferase"/>
</dbReference>
<reference evidence="2 3" key="1">
    <citation type="submission" date="2015-03" db="EMBL/GenBank/DDBJ databases">
        <title>Genome Assembly of Staphylococcus cohnii subsp. cohnii strain G22B2.</title>
        <authorList>
            <person name="Nair G."/>
            <person name="Kaur G."/>
            <person name="Khatri I."/>
            <person name="Singh N.K."/>
            <person name="Sathyabama S."/>
            <person name="Maurya S.K."/>
            <person name="Subramanian S."/>
            <person name="Agrewala J.N."/>
            <person name="Mayilraj S."/>
        </authorList>
    </citation>
    <scope>NUCLEOTIDE SEQUENCE [LARGE SCALE GENOMIC DNA]</scope>
    <source>
        <strain evidence="2 3">G22B2</strain>
    </source>
</reference>
<dbReference type="RefSeq" id="WP_019467669.1">
    <property type="nucleotide sequence ID" value="NZ_BKAS01000002.1"/>
</dbReference>
<dbReference type="GO" id="GO:0016747">
    <property type="term" value="F:acyltransferase activity, transferring groups other than amino-acyl groups"/>
    <property type="evidence" value="ECO:0007669"/>
    <property type="project" value="InterPro"/>
</dbReference>
<accession>A0A0M2NW60</accession>
<protein>
    <submittedName>
        <fullName evidence="2">Acetyltransferase (GNAT) family protein</fullName>
    </submittedName>
</protein>
<evidence type="ECO:0000259" key="1">
    <source>
        <dbReference type="PROSITE" id="PS51186"/>
    </source>
</evidence>
<dbReference type="AlphaFoldDB" id="A0A0M2NW60"/>
<dbReference type="InterPro" id="IPR000182">
    <property type="entry name" value="GNAT_dom"/>
</dbReference>
<dbReference type="CDD" id="cd04301">
    <property type="entry name" value="NAT_SF"/>
    <property type="match status" value="1"/>
</dbReference>
<organism evidence="2 3">
    <name type="scientific">Staphylococcus cohnii subsp. cohnii</name>
    <dbReference type="NCBI Taxonomy" id="74704"/>
    <lineage>
        <taxon>Bacteria</taxon>
        <taxon>Bacillati</taxon>
        <taxon>Bacillota</taxon>
        <taxon>Bacilli</taxon>
        <taxon>Bacillales</taxon>
        <taxon>Staphylococcaceae</taxon>
        <taxon>Staphylococcus</taxon>
        <taxon>Staphylococcus cohnii species complex</taxon>
    </lineage>
</organism>
<dbReference type="Proteomes" id="UP000034455">
    <property type="component" value="Unassembled WGS sequence"/>
</dbReference>
<proteinExistence type="predicted"/>
<dbReference type="GeneID" id="58098561"/>
<feature type="domain" description="N-acetyltransferase" evidence="1">
    <location>
        <begin position="3"/>
        <end position="154"/>
    </location>
</feature>
<dbReference type="PATRIC" id="fig|74704.6.peg.469"/>
<gene>
    <name evidence="2" type="ORF">UF66_0455</name>
</gene>
<dbReference type="Pfam" id="PF00583">
    <property type="entry name" value="Acetyltransf_1"/>
    <property type="match status" value="1"/>
</dbReference>
<dbReference type="EMBL" id="LAKJ01000012">
    <property type="protein sequence ID" value="KKI63966.1"/>
    <property type="molecule type" value="Genomic_DNA"/>
</dbReference>
<name>A0A0M2NW60_STACC</name>
<dbReference type="SUPFAM" id="SSF55729">
    <property type="entry name" value="Acyl-CoA N-acyltransferases (Nat)"/>
    <property type="match status" value="1"/>
</dbReference>
<comment type="caution">
    <text evidence="2">The sequence shown here is derived from an EMBL/GenBank/DDBJ whole genome shotgun (WGS) entry which is preliminary data.</text>
</comment>